<dbReference type="OrthoDB" id="2094240at2759"/>
<comment type="caution">
    <text evidence="1">The sequence shown here is derived from an EMBL/GenBank/DDBJ whole genome shotgun (WGS) entry which is preliminary data.</text>
</comment>
<reference evidence="1 2" key="1">
    <citation type="submission" date="2016-07" db="EMBL/GenBank/DDBJ databases">
        <title>Pervasive Adenine N6-methylation of Active Genes in Fungi.</title>
        <authorList>
            <consortium name="DOE Joint Genome Institute"/>
            <person name="Mondo S.J."/>
            <person name="Dannebaum R.O."/>
            <person name="Kuo R.C."/>
            <person name="Labutti K."/>
            <person name="Haridas S."/>
            <person name="Kuo A."/>
            <person name="Salamov A."/>
            <person name="Ahrendt S.R."/>
            <person name="Lipzen A."/>
            <person name="Sullivan W."/>
            <person name="Andreopoulos W.B."/>
            <person name="Clum A."/>
            <person name="Lindquist E."/>
            <person name="Daum C."/>
            <person name="Ramamoorthy G.K."/>
            <person name="Gryganskyi A."/>
            <person name="Culley D."/>
            <person name="Magnuson J.K."/>
            <person name="James T.Y."/>
            <person name="O'Malley M.A."/>
            <person name="Stajich J.E."/>
            <person name="Spatafora J.W."/>
            <person name="Visel A."/>
            <person name="Grigoriev I.V."/>
        </authorList>
    </citation>
    <scope>NUCLEOTIDE SEQUENCE [LARGE SCALE GENOMIC DNA]</scope>
    <source>
        <strain evidence="1 2">JEL800</strain>
    </source>
</reference>
<keyword evidence="2" id="KW-1185">Reference proteome</keyword>
<gene>
    <name evidence="1" type="ORF">BCR33DRAFT_683410</name>
</gene>
<sequence>MADFTDYESFRPSMQREEVFEWFQRKLNRPAEAFDLYKVAKEFYQLGAYSRALLCLQQYITMPGSALAGRHLLGYCYLNLNETERALREFKKCVKDGYYEDWQLVVELTIEIEEKRREEGPTSNIPIELIE</sequence>
<dbReference type="Proteomes" id="UP000193642">
    <property type="component" value="Unassembled WGS sequence"/>
</dbReference>
<organism evidence="1 2">
    <name type="scientific">Rhizoclosmatium globosum</name>
    <dbReference type="NCBI Taxonomy" id="329046"/>
    <lineage>
        <taxon>Eukaryota</taxon>
        <taxon>Fungi</taxon>
        <taxon>Fungi incertae sedis</taxon>
        <taxon>Chytridiomycota</taxon>
        <taxon>Chytridiomycota incertae sedis</taxon>
        <taxon>Chytridiomycetes</taxon>
        <taxon>Chytridiales</taxon>
        <taxon>Chytriomycetaceae</taxon>
        <taxon>Rhizoclosmatium</taxon>
    </lineage>
</organism>
<dbReference type="InterPro" id="IPR011990">
    <property type="entry name" value="TPR-like_helical_dom_sf"/>
</dbReference>
<protein>
    <recommendedName>
        <fullName evidence="3">TPR-like protein</fullName>
    </recommendedName>
</protein>
<dbReference type="EMBL" id="MCGO01000054">
    <property type="protein sequence ID" value="ORY36690.1"/>
    <property type="molecule type" value="Genomic_DNA"/>
</dbReference>
<proteinExistence type="predicted"/>
<evidence type="ECO:0000313" key="2">
    <source>
        <dbReference type="Proteomes" id="UP000193642"/>
    </source>
</evidence>
<dbReference type="SUPFAM" id="SSF48452">
    <property type="entry name" value="TPR-like"/>
    <property type="match status" value="1"/>
</dbReference>
<feature type="non-terminal residue" evidence="1">
    <location>
        <position position="131"/>
    </location>
</feature>
<dbReference type="AlphaFoldDB" id="A0A1Y2BPN1"/>
<evidence type="ECO:0000313" key="1">
    <source>
        <dbReference type="EMBL" id="ORY36690.1"/>
    </source>
</evidence>
<name>A0A1Y2BPN1_9FUNG</name>
<evidence type="ECO:0008006" key="3">
    <source>
        <dbReference type="Google" id="ProtNLM"/>
    </source>
</evidence>
<dbReference type="Gene3D" id="1.25.40.10">
    <property type="entry name" value="Tetratricopeptide repeat domain"/>
    <property type="match status" value="1"/>
</dbReference>
<accession>A0A1Y2BPN1</accession>